<dbReference type="InterPro" id="IPR037066">
    <property type="entry name" value="Plug_dom_sf"/>
</dbReference>
<keyword evidence="2" id="KW-0813">Transport</keyword>
<keyword evidence="3" id="KW-0410">Iron transport</keyword>
<evidence type="ECO:0000313" key="14">
    <source>
        <dbReference type="EMBL" id="OIQ94408.1"/>
    </source>
</evidence>
<dbReference type="PANTHER" id="PTHR32552">
    <property type="entry name" value="FERRICHROME IRON RECEPTOR-RELATED"/>
    <property type="match status" value="1"/>
</dbReference>
<comment type="caution">
    <text evidence="14">The sequence shown here is derived from an EMBL/GenBank/DDBJ whole genome shotgun (WGS) entry which is preliminary data.</text>
</comment>
<keyword evidence="6" id="KW-0408">Iron</keyword>
<protein>
    <submittedName>
        <fullName evidence="14">TonB dependent receptor</fullName>
    </submittedName>
</protein>
<dbReference type="PROSITE" id="PS52016">
    <property type="entry name" value="TONB_DEPENDENT_REC_3"/>
    <property type="match status" value="1"/>
</dbReference>
<keyword evidence="14" id="KW-0675">Receptor</keyword>
<keyword evidence="5" id="KW-0732">Signal</keyword>
<dbReference type="InterPro" id="IPR036942">
    <property type="entry name" value="Beta-barrel_TonB_sf"/>
</dbReference>
<name>A0A1J5RE80_9ZZZZ</name>
<gene>
    <name evidence="14" type="ORF">GALL_236550</name>
</gene>
<evidence type="ECO:0000256" key="10">
    <source>
        <dbReference type="ARBA" id="ARBA00023237"/>
    </source>
</evidence>
<evidence type="ECO:0000256" key="5">
    <source>
        <dbReference type="ARBA" id="ARBA00022729"/>
    </source>
</evidence>
<dbReference type="InterPro" id="IPR039426">
    <property type="entry name" value="TonB-dep_rcpt-like"/>
</dbReference>
<comment type="subcellular location">
    <subcellularLocation>
        <location evidence="1">Cell outer membrane</location>
        <topology evidence="1">Multi-pass membrane protein</topology>
    </subcellularLocation>
</comment>
<dbReference type="GO" id="GO:0009279">
    <property type="term" value="C:cell outer membrane"/>
    <property type="evidence" value="ECO:0007669"/>
    <property type="project" value="UniProtKB-SubCell"/>
</dbReference>
<dbReference type="EMBL" id="MLJW01000187">
    <property type="protein sequence ID" value="OIQ94408.1"/>
    <property type="molecule type" value="Genomic_DNA"/>
</dbReference>
<organism evidence="14">
    <name type="scientific">mine drainage metagenome</name>
    <dbReference type="NCBI Taxonomy" id="410659"/>
    <lineage>
        <taxon>unclassified sequences</taxon>
        <taxon>metagenomes</taxon>
        <taxon>ecological metagenomes</taxon>
    </lineage>
</organism>
<evidence type="ECO:0000256" key="6">
    <source>
        <dbReference type="ARBA" id="ARBA00023004"/>
    </source>
</evidence>
<keyword evidence="7" id="KW-0406">Ion transport</keyword>
<dbReference type="Gene3D" id="2.40.170.20">
    <property type="entry name" value="TonB-dependent receptor, beta-barrel domain"/>
    <property type="match status" value="1"/>
</dbReference>
<evidence type="ECO:0000256" key="3">
    <source>
        <dbReference type="ARBA" id="ARBA00022496"/>
    </source>
</evidence>
<evidence type="ECO:0000256" key="2">
    <source>
        <dbReference type="ARBA" id="ARBA00022448"/>
    </source>
</evidence>
<dbReference type="GO" id="GO:0015344">
    <property type="term" value="F:siderophore uptake transmembrane transporter activity"/>
    <property type="evidence" value="ECO:0007669"/>
    <property type="project" value="TreeGrafter"/>
</dbReference>
<dbReference type="Gene3D" id="2.170.130.10">
    <property type="entry name" value="TonB-dependent receptor, plug domain"/>
    <property type="match status" value="1"/>
</dbReference>
<reference evidence="14" key="1">
    <citation type="submission" date="2016-10" db="EMBL/GenBank/DDBJ databases">
        <title>Sequence of Gallionella enrichment culture.</title>
        <authorList>
            <person name="Poehlein A."/>
            <person name="Muehling M."/>
            <person name="Daniel R."/>
        </authorList>
    </citation>
    <scope>NUCLEOTIDE SEQUENCE</scope>
</reference>
<feature type="region of interest" description="Disordered" evidence="11">
    <location>
        <begin position="44"/>
        <end position="63"/>
    </location>
</feature>
<dbReference type="PANTHER" id="PTHR32552:SF68">
    <property type="entry name" value="FERRICHROME OUTER MEMBRANE TRANSPORTER_PHAGE RECEPTOR"/>
    <property type="match status" value="1"/>
</dbReference>
<keyword evidence="9" id="KW-0472">Membrane</keyword>
<keyword evidence="4" id="KW-0812">Transmembrane</keyword>
<keyword evidence="8" id="KW-0798">TonB box</keyword>
<feature type="domain" description="TonB-dependent receptor plug" evidence="13">
    <location>
        <begin position="68"/>
        <end position="175"/>
    </location>
</feature>
<dbReference type="AlphaFoldDB" id="A0A1J5RE80"/>
<evidence type="ECO:0000256" key="7">
    <source>
        <dbReference type="ARBA" id="ARBA00023065"/>
    </source>
</evidence>
<dbReference type="Pfam" id="PF00593">
    <property type="entry name" value="TonB_dep_Rec_b-barrel"/>
    <property type="match status" value="1"/>
</dbReference>
<dbReference type="Pfam" id="PF07715">
    <property type="entry name" value="Plug"/>
    <property type="match status" value="1"/>
</dbReference>
<evidence type="ECO:0000256" key="11">
    <source>
        <dbReference type="SAM" id="MobiDB-lite"/>
    </source>
</evidence>
<evidence type="ECO:0000259" key="12">
    <source>
        <dbReference type="Pfam" id="PF00593"/>
    </source>
</evidence>
<evidence type="ECO:0000256" key="8">
    <source>
        <dbReference type="ARBA" id="ARBA00023077"/>
    </source>
</evidence>
<sequence>MQVRFEFKMKHLTHLILCAALATAAQGSFADDVVDLGTVQNTAGADDSAKAKDTASYQAPTKGSLVATQPQSVISQHYIQENAAPSSNYSDIVNIAPSVFSVDPNGPGLMETQSLTMRGFQNGQYNVTFDGIPWGDSNDFTQHTTSYFMQQDIGNVVVDRGPGDASNIGNATFGGTIAVNSKDPMQEANTNLYASLGSFNTRLFGAQLDTGVLKNDGDASAFVDYKNLTSDGYLTNAGQRRENIFFKYSRPISDNTVLTFVTMQNKLHQNVALGTTAANIQKYGPNFGLNNDPTSQAYFGYNYDNITSDFEYLDLKSQQGDLTIDNKLYTYAYYHDGFNGLDPGLGAPNGTTYGPNNVPGQMMTMNYRSVGDMLRMSQAMGAGKLDFGAWVDYQTNNRWQKEVDFSLGQAINPAGGGVNGIDRNMTDTLTTIQPYVQYEWKASDALTVTPGLKYVSFNRTIDATVNQGATGAPLSSSQTWTKALPTLTAHYMIQPEWSAYAQYAQGMLAPNINAFYPAKGTTATIPSQLSPEQSTNYQLGTTWASKRLTLSGDVYVVDFSNQNTGTPCGIYTCYNNTGGVKYNGVEGEGTYVLGSGMSFYGNYAINNYSMSTAGSVLQNVPKDTATAGLIYNQGPAYASLIAKEVGQRYSGVDANNNAIPFASYTIVNFASSYTFSKDDGLGKNTKVGFQINNLLNKNNIFASFANDANGNPMFYAVPTRSFMVSLSADM</sequence>
<proteinExistence type="predicted"/>
<evidence type="ECO:0000256" key="4">
    <source>
        <dbReference type="ARBA" id="ARBA00022692"/>
    </source>
</evidence>
<dbReference type="InterPro" id="IPR000531">
    <property type="entry name" value="Beta-barrel_TonB"/>
</dbReference>
<dbReference type="InterPro" id="IPR012910">
    <property type="entry name" value="Plug_dom"/>
</dbReference>
<evidence type="ECO:0000259" key="13">
    <source>
        <dbReference type="Pfam" id="PF07715"/>
    </source>
</evidence>
<evidence type="ECO:0000256" key="1">
    <source>
        <dbReference type="ARBA" id="ARBA00004571"/>
    </source>
</evidence>
<dbReference type="SUPFAM" id="SSF56935">
    <property type="entry name" value="Porins"/>
    <property type="match status" value="1"/>
</dbReference>
<feature type="domain" description="TonB-dependent receptor-like beta-barrel" evidence="12">
    <location>
        <begin position="273"/>
        <end position="694"/>
    </location>
</feature>
<accession>A0A1J5RE80</accession>
<evidence type="ECO:0000256" key="9">
    <source>
        <dbReference type="ARBA" id="ARBA00023136"/>
    </source>
</evidence>
<keyword evidence="10" id="KW-0998">Cell outer membrane</keyword>